<organism evidence="4 5">
    <name type="scientific">Parathielavia hyrcaniae</name>
    <dbReference type="NCBI Taxonomy" id="113614"/>
    <lineage>
        <taxon>Eukaryota</taxon>
        <taxon>Fungi</taxon>
        <taxon>Dikarya</taxon>
        <taxon>Ascomycota</taxon>
        <taxon>Pezizomycotina</taxon>
        <taxon>Sordariomycetes</taxon>
        <taxon>Sordariomycetidae</taxon>
        <taxon>Sordariales</taxon>
        <taxon>Chaetomiaceae</taxon>
        <taxon>Parathielavia</taxon>
    </lineage>
</organism>
<feature type="signal peptide" evidence="3">
    <location>
        <begin position="1"/>
        <end position="21"/>
    </location>
</feature>
<evidence type="ECO:0000256" key="2">
    <source>
        <dbReference type="SAM" id="Phobius"/>
    </source>
</evidence>
<evidence type="ECO:0000313" key="5">
    <source>
        <dbReference type="Proteomes" id="UP001305647"/>
    </source>
</evidence>
<keyword evidence="2" id="KW-0472">Membrane</keyword>
<reference evidence="4" key="1">
    <citation type="journal article" date="2023" name="Mol. Phylogenet. Evol.">
        <title>Genome-scale phylogeny and comparative genomics of the fungal order Sordariales.</title>
        <authorList>
            <person name="Hensen N."/>
            <person name="Bonometti L."/>
            <person name="Westerberg I."/>
            <person name="Brannstrom I.O."/>
            <person name="Guillou S."/>
            <person name="Cros-Aarteil S."/>
            <person name="Calhoun S."/>
            <person name="Haridas S."/>
            <person name="Kuo A."/>
            <person name="Mondo S."/>
            <person name="Pangilinan J."/>
            <person name="Riley R."/>
            <person name="LaButti K."/>
            <person name="Andreopoulos B."/>
            <person name="Lipzen A."/>
            <person name="Chen C."/>
            <person name="Yan M."/>
            <person name="Daum C."/>
            <person name="Ng V."/>
            <person name="Clum A."/>
            <person name="Steindorff A."/>
            <person name="Ohm R.A."/>
            <person name="Martin F."/>
            <person name="Silar P."/>
            <person name="Natvig D.O."/>
            <person name="Lalanne C."/>
            <person name="Gautier V."/>
            <person name="Ament-Velasquez S.L."/>
            <person name="Kruys A."/>
            <person name="Hutchinson M.I."/>
            <person name="Powell A.J."/>
            <person name="Barry K."/>
            <person name="Miller A.N."/>
            <person name="Grigoriev I.V."/>
            <person name="Debuchy R."/>
            <person name="Gladieux P."/>
            <person name="Hiltunen Thoren M."/>
            <person name="Johannesson H."/>
        </authorList>
    </citation>
    <scope>NUCLEOTIDE SEQUENCE</scope>
    <source>
        <strain evidence="4">CBS 757.83</strain>
    </source>
</reference>
<evidence type="ECO:0000313" key="4">
    <source>
        <dbReference type="EMBL" id="KAK4097932.1"/>
    </source>
</evidence>
<name>A0AAN6SYW9_9PEZI</name>
<gene>
    <name evidence="4" type="ORF">N658DRAFT_499924</name>
</gene>
<evidence type="ECO:0000256" key="3">
    <source>
        <dbReference type="SAM" id="SignalP"/>
    </source>
</evidence>
<dbReference type="Pfam" id="PF14610">
    <property type="entry name" value="Psg1"/>
    <property type="match status" value="1"/>
</dbReference>
<dbReference type="Proteomes" id="UP001305647">
    <property type="component" value="Unassembled WGS sequence"/>
</dbReference>
<dbReference type="AlphaFoldDB" id="A0AAN6SYW9"/>
<feature type="transmembrane region" description="Helical" evidence="2">
    <location>
        <begin position="233"/>
        <end position="253"/>
    </location>
</feature>
<comment type="caution">
    <text evidence="4">The sequence shown here is derived from an EMBL/GenBank/DDBJ whole genome shotgun (WGS) entry which is preliminary data.</text>
</comment>
<keyword evidence="2" id="KW-1133">Transmembrane helix</keyword>
<feature type="compositionally biased region" description="Basic and acidic residues" evidence="1">
    <location>
        <begin position="285"/>
        <end position="307"/>
    </location>
</feature>
<accession>A0AAN6SYW9</accession>
<feature type="region of interest" description="Disordered" evidence="1">
    <location>
        <begin position="269"/>
        <end position="348"/>
    </location>
</feature>
<dbReference type="EMBL" id="MU863665">
    <property type="protein sequence ID" value="KAK4097932.1"/>
    <property type="molecule type" value="Genomic_DNA"/>
</dbReference>
<feature type="compositionally biased region" description="Basic and acidic residues" evidence="1">
    <location>
        <begin position="338"/>
        <end position="348"/>
    </location>
</feature>
<keyword evidence="2" id="KW-0812">Transmembrane</keyword>
<dbReference type="InterPro" id="IPR028000">
    <property type="entry name" value="Pma1"/>
</dbReference>
<protein>
    <submittedName>
        <fullName evidence="4">Uncharacterized protein</fullName>
    </submittedName>
</protein>
<keyword evidence="5" id="KW-1185">Reference proteome</keyword>
<keyword evidence="3" id="KW-0732">Signal</keyword>
<feature type="chain" id="PRO_5042970648" evidence="3">
    <location>
        <begin position="22"/>
        <end position="348"/>
    </location>
</feature>
<evidence type="ECO:0000256" key="1">
    <source>
        <dbReference type="SAM" id="MobiDB-lite"/>
    </source>
</evidence>
<reference evidence="4" key="2">
    <citation type="submission" date="2023-05" db="EMBL/GenBank/DDBJ databases">
        <authorList>
            <consortium name="Lawrence Berkeley National Laboratory"/>
            <person name="Steindorff A."/>
            <person name="Hensen N."/>
            <person name="Bonometti L."/>
            <person name="Westerberg I."/>
            <person name="Brannstrom I.O."/>
            <person name="Guillou S."/>
            <person name="Cros-Aarteil S."/>
            <person name="Calhoun S."/>
            <person name="Haridas S."/>
            <person name="Kuo A."/>
            <person name="Mondo S."/>
            <person name="Pangilinan J."/>
            <person name="Riley R."/>
            <person name="Labutti K."/>
            <person name="Andreopoulos B."/>
            <person name="Lipzen A."/>
            <person name="Chen C."/>
            <person name="Yanf M."/>
            <person name="Daum C."/>
            <person name="Ng V."/>
            <person name="Clum A."/>
            <person name="Ohm R."/>
            <person name="Martin F."/>
            <person name="Silar P."/>
            <person name="Natvig D."/>
            <person name="Lalanne C."/>
            <person name="Gautier V."/>
            <person name="Ament-Velasquez S.L."/>
            <person name="Kruys A."/>
            <person name="Hutchinson M.I."/>
            <person name="Powell A.J."/>
            <person name="Barry K."/>
            <person name="Miller A.N."/>
            <person name="Grigoriev I.V."/>
            <person name="Debuchy R."/>
            <person name="Gladieux P."/>
            <person name="Thoren M.H."/>
            <person name="Johannesson H."/>
        </authorList>
    </citation>
    <scope>NUCLEOTIDE SEQUENCE</scope>
    <source>
        <strain evidence="4">CBS 757.83</strain>
    </source>
</reference>
<proteinExistence type="predicted"/>
<sequence length="348" mass="37119">MFPCKLSLPAAVLLLLRAASAAEQSAVDTFDAVTTTTHVSTTITETPNALSTAAADATDSVLSTRTAAAGPAAPTNGKGAAELAACHNTDGEFKPFCLPKHNDVYYPESMHYITWDPSFFPGANTTLKLLGFYTNTTSSPSASPTDSTGPPTGEEQAFSTELIEAGWGLHEWHIPNSLLSSTGHDLVNVTLHMVALPKDADRARWLTGPTVTLRWKPKPPPEPKPAKNGDRELYIALPLVFGFAALMIVATFFKNRQIRRIGVASVMGRARRGAGRRGGGGAGASRRDRARNQDKELGIRLMERDGAGMESDEEVGAGWDEGWRSQDSDGAGAGAGRRVFDRVGGKRD</sequence>